<gene>
    <name evidence="2" type="primary">nad6</name>
</gene>
<evidence type="ECO:0000313" key="2">
    <source>
        <dbReference type="EMBL" id="AJQ21598.1"/>
    </source>
</evidence>
<keyword evidence="2" id="KW-0496">Mitochondrion</keyword>
<sequence>MLSSLMLLMILSLSLMFPLMLTPLLQGLLILSSALIITGLVVNLSSWYAIILFLVYISGMLVTFAYFSASSHNSTFNQVPSLPIVMIFMMSLVLVTLKPISMNLHFFSSNINSNYLLFIPMNSSIIILLVSLLFFIMILVVAITSSNNGPMRPFN</sequence>
<organism evidence="2">
    <name type="scientific">Osedax mucofloris</name>
    <name type="common">Bone-eating snot-flower worm</name>
    <name type="synonym">Zombie worm</name>
    <dbReference type="NCBI Taxonomy" id="326170"/>
    <lineage>
        <taxon>Eukaryota</taxon>
        <taxon>Metazoa</taxon>
        <taxon>Spiralia</taxon>
        <taxon>Lophotrochozoa</taxon>
        <taxon>Annelida</taxon>
        <taxon>Polychaeta</taxon>
        <taxon>Sedentaria</taxon>
        <taxon>Canalipalpata</taxon>
        <taxon>Sabellida</taxon>
        <taxon>Siboglinidae</taxon>
        <taxon>Osedax</taxon>
    </lineage>
</organism>
<protein>
    <submittedName>
        <fullName evidence="2">NADH dehydrogenase subunit 6</fullName>
    </submittedName>
</protein>
<feature type="transmembrane region" description="Helical" evidence="1">
    <location>
        <begin position="46"/>
        <end position="67"/>
    </location>
</feature>
<keyword evidence="1" id="KW-0812">Transmembrane</keyword>
<name>A0A0E3JC34_OSEMU</name>
<proteinExistence type="predicted"/>
<reference evidence="2" key="1">
    <citation type="journal article" date="2015" name="Mol. Phylogenet. Evol.">
        <title>Mitogenomics reveals phylogeny and repeated motifs in control regions of the deep-sea family Siboglinidae (Annelida).</title>
        <authorList>
            <person name="Li Y."/>
            <person name="Kocot K.M."/>
            <person name="Schander C."/>
            <person name="Santos S.R."/>
            <person name="Thornhill D.J."/>
            <person name="Halanych K.M."/>
        </authorList>
    </citation>
    <scope>NUCLEOTIDE SEQUENCE</scope>
</reference>
<accession>A0A0E3JC34</accession>
<keyword evidence="1" id="KW-1133">Transmembrane helix</keyword>
<geneLocation type="mitochondrion" evidence="2"/>
<evidence type="ECO:0000256" key="1">
    <source>
        <dbReference type="SAM" id="Phobius"/>
    </source>
</evidence>
<feature type="transmembrane region" description="Helical" evidence="1">
    <location>
        <begin position="7"/>
        <end position="40"/>
    </location>
</feature>
<feature type="transmembrane region" description="Helical" evidence="1">
    <location>
        <begin position="79"/>
        <end position="97"/>
    </location>
</feature>
<keyword evidence="1" id="KW-0472">Membrane</keyword>
<feature type="transmembrane region" description="Helical" evidence="1">
    <location>
        <begin position="117"/>
        <end position="143"/>
    </location>
</feature>
<dbReference type="AlphaFoldDB" id="A0A0E3JC34"/>
<dbReference type="EMBL" id="KJ806984">
    <property type="protein sequence ID" value="AJQ21598.1"/>
    <property type="molecule type" value="Genomic_DNA"/>
</dbReference>